<dbReference type="Pfam" id="PF23603">
    <property type="entry name" value="Ubiquitin_TPR1"/>
    <property type="match status" value="1"/>
</dbReference>
<feature type="compositionally biased region" description="Polar residues" evidence="2">
    <location>
        <begin position="80"/>
        <end position="92"/>
    </location>
</feature>
<protein>
    <submittedName>
        <fullName evidence="5">Uncharacterized protein</fullName>
    </submittedName>
</protein>
<dbReference type="InterPro" id="IPR017930">
    <property type="entry name" value="Myb_dom"/>
</dbReference>
<name>A0ABP0VWU6_9BRYO</name>
<proteinExistence type="predicted"/>
<reference evidence="5" key="1">
    <citation type="submission" date="2024-02" db="EMBL/GenBank/DDBJ databases">
        <authorList>
            <consortium name="ELIXIR-Norway"/>
            <consortium name="Elixir Norway"/>
        </authorList>
    </citation>
    <scope>NUCLEOTIDE SEQUENCE</scope>
</reference>
<dbReference type="Proteomes" id="UP001497444">
    <property type="component" value="Chromosome 10"/>
</dbReference>
<dbReference type="CDD" id="cd11660">
    <property type="entry name" value="SANT_TRF"/>
    <property type="match status" value="1"/>
</dbReference>
<evidence type="ECO:0000256" key="1">
    <source>
        <dbReference type="ARBA" id="ARBA00023125"/>
    </source>
</evidence>
<keyword evidence="1" id="KW-0238">DNA-binding</keyword>
<dbReference type="PANTHER" id="PTHR21717:SF70">
    <property type="entry name" value="TELOMERE REPEAT-BINDING PROTEIN 2-RELATED"/>
    <property type="match status" value="1"/>
</dbReference>
<accession>A0ABP0VWU6</accession>
<keyword evidence="6" id="KW-1185">Reference proteome</keyword>
<dbReference type="PROSITE" id="PS50090">
    <property type="entry name" value="MYB_LIKE"/>
    <property type="match status" value="1"/>
</dbReference>
<feature type="domain" description="HTH myb-type" evidence="4">
    <location>
        <begin position="558"/>
        <end position="617"/>
    </location>
</feature>
<evidence type="ECO:0000259" key="3">
    <source>
        <dbReference type="PROSITE" id="PS50090"/>
    </source>
</evidence>
<dbReference type="InterPro" id="IPR057625">
    <property type="entry name" value="TPR1-6-like_ubiquitin"/>
</dbReference>
<evidence type="ECO:0000259" key="4">
    <source>
        <dbReference type="PROSITE" id="PS51294"/>
    </source>
</evidence>
<dbReference type="PROSITE" id="PS51294">
    <property type="entry name" value="HTH_MYB"/>
    <property type="match status" value="1"/>
</dbReference>
<organism evidence="5 6">
    <name type="scientific">Sphagnum jensenii</name>
    <dbReference type="NCBI Taxonomy" id="128206"/>
    <lineage>
        <taxon>Eukaryota</taxon>
        <taxon>Viridiplantae</taxon>
        <taxon>Streptophyta</taxon>
        <taxon>Embryophyta</taxon>
        <taxon>Bryophyta</taxon>
        <taxon>Sphagnophytina</taxon>
        <taxon>Sphagnopsida</taxon>
        <taxon>Sphagnales</taxon>
        <taxon>Sphagnaceae</taxon>
        <taxon>Sphagnum</taxon>
    </lineage>
</organism>
<dbReference type="Gene3D" id="1.10.246.220">
    <property type="match status" value="1"/>
</dbReference>
<feature type="region of interest" description="Disordered" evidence="2">
    <location>
        <begin position="61"/>
        <end position="92"/>
    </location>
</feature>
<evidence type="ECO:0000313" key="6">
    <source>
        <dbReference type="Proteomes" id="UP001497444"/>
    </source>
</evidence>
<dbReference type="InterPro" id="IPR001005">
    <property type="entry name" value="SANT/Myb"/>
</dbReference>
<gene>
    <name evidence="5" type="ORF">CSSPJE1EN1_LOCUS3013</name>
</gene>
<feature type="compositionally biased region" description="Basic and acidic residues" evidence="2">
    <location>
        <begin position="66"/>
        <end position="79"/>
    </location>
</feature>
<dbReference type="InterPro" id="IPR029071">
    <property type="entry name" value="Ubiquitin-like_domsf"/>
</dbReference>
<evidence type="ECO:0000313" key="5">
    <source>
        <dbReference type="EMBL" id="CAK9257535.1"/>
    </source>
</evidence>
<dbReference type="InterPro" id="IPR009057">
    <property type="entry name" value="Homeodomain-like_sf"/>
</dbReference>
<feature type="domain" description="Myb-like" evidence="3">
    <location>
        <begin position="558"/>
        <end position="613"/>
    </location>
</feature>
<evidence type="ECO:0000256" key="2">
    <source>
        <dbReference type="SAM" id="MobiDB-lite"/>
    </source>
</evidence>
<dbReference type="SUPFAM" id="SSF46689">
    <property type="entry name" value="Homeodomain-like"/>
    <property type="match status" value="1"/>
</dbReference>
<feature type="region of interest" description="Disordered" evidence="2">
    <location>
        <begin position="1"/>
        <end position="41"/>
    </location>
</feature>
<dbReference type="PANTHER" id="PTHR21717">
    <property type="entry name" value="TELOMERIC REPEAT BINDING PROTEIN"/>
    <property type="match status" value="1"/>
</dbReference>
<dbReference type="SMART" id="SM00717">
    <property type="entry name" value="SANT"/>
    <property type="match status" value="1"/>
</dbReference>
<dbReference type="SUPFAM" id="SSF54236">
    <property type="entry name" value="Ubiquitin-like"/>
    <property type="match status" value="1"/>
</dbReference>
<dbReference type="InterPro" id="IPR031105">
    <property type="entry name" value="TRP_plant"/>
</dbReference>
<dbReference type="EMBL" id="OZ020105">
    <property type="protein sequence ID" value="CAK9257535.1"/>
    <property type="molecule type" value="Genomic_DNA"/>
</dbReference>
<sequence>MEAQGRRFSGGFPGYDGPAPPRAMRSSRGRGEAARRQSVVVPHKGRFELLATVAGRILQDTGVNEGQDKPKANERESLKENSPSEIDSQVSSVGSVTNHIFTDKRQSATVLCVAPTVVVPGQLVMNEEELQVAGAKKNEGVVGQGENSFENFRSEAAATLGSVGIIGLGNMEFELPLMTQEKPMEKNVISVECCKENRGCSEAIGEVMAMLDGPVAVMNEASCSIPEFQSSESGDFMKLASPIYLQEDKDEENVSMEMEDKGIVVNEKTPPSVATSGCSKFVSSGLAEGHNSRPMLKRVMCKRDVKFSRTKKMNSSQHLLQETMTKKLKNSYSKASDAQKVAKAVKCTHLSKTSIKRHHTDMESTDSGSSQVTLSIKSFTVPELFVDLPESASILNLKRAVMEAAMNLLGGGLRVRVLLQGKKVPDEGVTLSQMGISHNTKPESLGFMLEPSPLPTSSSATAEDPLLVLSHAASPPLPRYANHCSWALAAIHAQMDTSCQAKNELDPTSTVTSNISQESFEGESGAIVLHPSMGTGDNLPGLALVPVRQKMSCALEVGKRRMRRPFSVAEVEALVHAVEKLGTGRWRDVKLRAFDQAKHRTYVDLKDKWKTLVHTARIAPHQRRGEPVPQELLERVIQAHSYWTAQAAKQQAELDS</sequence>